<evidence type="ECO:0000313" key="3">
    <source>
        <dbReference type="Proteomes" id="UP000033111"/>
    </source>
</evidence>
<name>A0A0E3L7T0_9EURY</name>
<feature type="region of interest" description="Disordered" evidence="1">
    <location>
        <begin position="24"/>
        <end position="60"/>
    </location>
</feature>
<evidence type="ECO:0000256" key="1">
    <source>
        <dbReference type="SAM" id="MobiDB-lite"/>
    </source>
</evidence>
<dbReference type="AlphaFoldDB" id="A0A0E3L7T0"/>
<dbReference type="GeneID" id="24859360"/>
<dbReference type="HOGENOM" id="CLU_087510_0_0_2"/>
<accession>A0A0E3L7T0</accession>
<keyword evidence="3" id="KW-1185">Reference proteome</keyword>
<gene>
    <name evidence="2" type="ORF">MSSIT_0587</name>
</gene>
<evidence type="ECO:0000313" key="2">
    <source>
        <dbReference type="EMBL" id="AKB27306.1"/>
    </source>
</evidence>
<dbReference type="PATRIC" id="fig|1434120.4.peg.754"/>
<organism evidence="2 3">
    <name type="scientific">Methanosarcina siciliae T4/M</name>
    <dbReference type="NCBI Taxonomy" id="1434120"/>
    <lineage>
        <taxon>Archaea</taxon>
        <taxon>Methanobacteriati</taxon>
        <taxon>Methanobacteriota</taxon>
        <taxon>Stenosarchaea group</taxon>
        <taxon>Methanomicrobia</taxon>
        <taxon>Methanosarcinales</taxon>
        <taxon>Methanosarcinaceae</taxon>
        <taxon>Methanosarcina</taxon>
    </lineage>
</organism>
<dbReference type="EMBL" id="CP009506">
    <property type="protein sequence ID" value="AKB27306.1"/>
    <property type="molecule type" value="Genomic_DNA"/>
</dbReference>
<protein>
    <submittedName>
        <fullName evidence="2">Uncharacterized protein</fullName>
    </submittedName>
</protein>
<dbReference type="RefSeq" id="WP_048169930.1">
    <property type="nucleotide sequence ID" value="NZ_CP009506.1"/>
</dbReference>
<sequence length="277" mass="29611">MKIKTLMAAVIAFALITFGAGCASDSGGEDSPATEEGTGEGIEEAEAGEEVNEEGFSGNESELMTAEFDALMQKANSNYVKALVSTSKKDYNASSEALSGLVEDLTAVSESYAENPPAVYADDEQWPETIDEALAIAVDSREKLLENNIDAAHTALEPMRDLFFELHVRNGIDLVGDRMTEFHTTMEIAIGDANENDTAAVAALIPELEAEWESVSNAEPPASADENYESSLQAVELKITELGSAANLNDTEEAIIVAEELRQAFAQVFAKYGVVIA</sequence>
<dbReference type="KEGG" id="msw:MSSIT_0587"/>
<feature type="compositionally biased region" description="Acidic residues" evidence="1">
    <location>
        <begin position="37"/>
        <end position="53"/>
    </location>
</feature>
<dbReference type="PROSITE" id="PS51257">
    <property type="entry name" value="PROKAR_LIPOPROTEIN"/>
    <property type="match status" value="1"/>
</dbReference>
<reference evidence="2 3" key="1">
    <citation type="submission" date="2014-07" db="EMBL/GenBank/DDBJ databases">
        <title>Methanogenic archaea and the global carbon cycle.</title>
        <authorList>
            <person name="Henriksen J.R."/>
            <person name="Luke J."/>
            <person name="Reinhart S."/>
            <person name="Benedict M.N."/>
            <person name="Youngblut N.D."/>
            <person name="Metcalf M.E."/>
            <person name="Whitaker R.J."/>
            <person name="Metcalf W.W."/>
        </authorList>
    </citation>
    <scope>NUCLEOTIDE SEQUENCE [LARGE SCALE GENOMIC DNA]</scope>
    <source>
        <strain evidence="2 3">T4/M</strain>
    </source>
</reference>
<proteinExistence type="predicted"/>
<dbReference type="Proteomes" id="UP000033111">
    <property type="component" value="Chromosome"/>
</dbReference>
<dbReference type="OrthoDB" id="125526at2157"/>